<dbReference type="Pfam" id="PF00004">
    <property type="entry name" value="AAA"/>
    <property type="match status" value="1"/>
</dbReference>
<evidence type="ECO:0000259" key="5">
    <source>
        <dbReference type="SMART" id="SM00382"/>
    </source>
</evidence>
<reference evidence="6 7" key="1">
    <citation type="submission" date="2015-02" db="EMBL/GenBank/DDBJ databases">
        <title>Draft genome sequence of Kitasatospora griseola MF730-N6, a bafilomycin, terpentecin and satosporin producer.</title>
        <authorList>
            <person name="Arens J.C."/>
            <person name="Haltli B."/>
            <person name="Kerr R.G."/>
        </authorList>
    </citation>
    <scope>NUCLEOTIDE SEQUENCE [LARGE SCALE GENOMIC DNA]</scope>
    <source>
        <strain evidence="6 7">MF730-N6</strain>
    </source>
</reference>
<dbReference type="InterPro" id="IPR011050">
    <property type="entry name" value="Pectin_lyase_fold/virulence"/>
</dbReference>
<dbReference type="InterPro" id="IPR006626">
    <property type="entry name" value="PbH1"/>
</dbReference>
<feature type="transmembrane region" description="Helical" evidence="4">
    <location>
        <begin position="226"/>
        <end position="247"/>
    </location>
</feature>
<keyword evidence="4" id="KW-0812">Transmembrane</keyword>
<dbReference type="SMART" id="SM00382">
    <property type="entry name" value="AAA"/>
    <property type="match status" value="1"/>
</dbReference>
<dbReference type="STRING" id="2064.TR51_02810"/>
<dbReference type="InterPro" id="IPR003593">
    <property type="entry name" value="AAA+_ATPase"/>
</dbReference>
<dbReference type="GO" id="GO:0005524">
    <property type="term" value="F:ATP binding"/>
    <property type="evidence" value="ECO:0007669"/>
    <property type="project" value="UniProtKB-KW"/>
</dbReference>
<dbReference type="Proteomes" id="UP000032066">
    <property type="component" value="Unassembled WGS sequence"/>
</dbReference>
<keyword evidence="4" id="KW-0472">Membrane</keyword>
<dbReference type="FunFam" id="3.40.50.300:FF:000216">
    <property type="entry name" value="Type VII secretion ATPase EccA"/>
    <property type="match status" value="1"/>
</dbReference>
<dbReference type="Gene3D" id="2.160.20.10">
    <property type="entry name" value="Single-stranded right-handed beta-helix, Pectin lyase-like"/>
    <property type="match status" value="1"/>
</dbReference>
<dbReference type="PRINTS" id="PR00819">
    <property type="entry name" value="CBXCFQXSUPER"/>
</dbReference>
<dbReference type="EMBL" id="JXZB01000001">
    <property type="protein sequence ID" value="KIQ66520.1"/>
    <property type="molecule type" value="Genomic_DNA"/>
</dbReference>
<feature type="domain" description="AAA+ ATPase" evidence="5">
    <location>
        <begin position="940"/>
        <end position="1080"/>
    </location>
</feature>
<dbReference type="SUPFAM" id="SSF52540">
    <property type="entry name" value="P-loop containing nucleoside triphosphate hydrolases"/>
    <property type="match status" value="1"/>
</dbReference>
<dbReference type="InterPro" id="IPR000641">
    <property type="entry name" value="CbxX/CfxQ"/>
</dbReference>
<dbReference type="Gene3D" id="2.160.20.20">
    <property type="match status" value="1"/>
</dbReference>
<name>A0A0D0NE50_KITGR</name>
<dbReference type="InterPro" id="IPR041627">
    <property type="entry name" value="AAA_lid_6"/>
</dbReference>
<protein>
    <recommendedName>
        <fullName evidence="5">AAA+ ATPase domain-containing protein</fullName>
    </recommendedName>
</protein>
<dbReference type="InterPro" id="IPR039448">
    <property type="entry name" value="Beta_helix"/>
</dbReference>
<dbReference type="InterPro" id="IPR012334">
    <property type="entry name" value="Pectin_lyas_fold"/>
</dbReference>
<proteinExistence type="inferred from homology"/>
<keyword evidence="7" id="KW-1185">Reference proteome</keyword>
<dbReference type="Pfam" id="PF17866">
    <property type="entry name" value="AAA_lid_6"/>
    <property type="match status" value="1"/>
</dbReference>
<sequence>MRLRPSPQYRRRRAAVALFAAGAFAGCGLPVLTGVATQPLPILVDGVTAVVWAVVLVRQALHALAPTTVVVDPEFLELRGGLRKVRLPWDKVDGVCVLPMRGFAAAYEAPYFRGSLLVRTSLVDRAGLEVSGSPRWSAPWHGILLDLAPLAVPAERLDEVFVPRLSDRWGGTTRLPDGPGAASVFAAGALLTWSGRVMLRLAQLVLLLVVAGSAYVMTVLDDYSPFQPFLVVLTLAVFGAIGTRRLILRLSRPCELRVENRGVVVTVGGYERAVPWSEIASLEIGQHTVPRAGQRIPVRTVLARLNPGASPPAKLPHWSFRADGQAVQLLPLTSPVLAQMNGLAVFPAQLANALAPYHANLLPGHTVRAESAAGKAVTVRVGQGRDSAHRSIGAALHATSDDRPRRLLIEPGRYREAGPLVLSGTVELVKAWGAGEVVIETPEDSALECAGQVTLDSLTLEGRGPVAVAVTGHLELRDCRIDGPAECALLASQGAELVLRDSEIIAGRTELVGATGTLERTAFRSARGHALVLKDRAKATVTECTVTDSRGRGIDVTAASTAEIRSCEFRGTGDTAVAAGDHTAVQILASRIDEVHATGISYDHQAQGAVQATNVNGATTGLYVARGAHPEVRDCQFAGCRDTGVLVEDQGRGRLEKCRIDRAGRLGVGVASGGVPTVDDCFITFGATGVQVHKARGAFTRLEIRDHSGSGVEIQEGSAVEITGLRLERCKNGVFGHGTGVTVQLKGAVISRATASGLVLQDSARVTAEQITVEQPGLFGLNCRDDSRLTAQGCTIAKPGEAGLLTLGNTTVEINTLEITGTRGRGIRAKENSQLLLTRVRVHGAGSDGISLDEHVYGRLEDCEVTGCTGEAVVSNERVVLENFRTGDTPEDILQPEAGPIAELQRMIGLAEAKRQVDVQIDLLRLSRWRTDADLPPPPRAHHLVFSGPPGTGKTTVARLYGQILAGLGALKKGHLVEVARGDLVGEYLGHTAQKTRQAFDRASGGVLFIDEAYSLARRFGSNSDFGQEAIDVLTKLMEDHRDDIVVIAAGYTEEMRAFLDSNPGLRSRFSRILEFEPYDPDELAEIVAREADRHAYRLAPEVMDLLVERFTRRELRGDPANARDARTLLEEMVERQASRLAGGDTPSREDLVVLLADDLPEESTWL</sequence>
<dbReference type="GO" id="GO:0016887">
    <property type="term" value="F:ATP hydrolysis activity"/>
    <property type="evidence" value="ECO:0007669"/>
    <property type="project" value="InterPro"/>
</dbReference>
<dbReference type="Gene3D" id="1.10.8.60">
    <property type="match status" value="1"/>
</dbReference>
<dbReference type="PANTHER" id="PTHR43392">
    <property type="entry name" value="AAA-TYPE ATPASE FAMILY PROTEIN / ANKYRIN REPEAT FAMILY PROTEIN"/>
    <property type="match status" value="1"/>
</dbReference>
<evidence type="ECO:0000256" key="4">
    <source>
        <dbReference type="SAM" id="Phobius"/>
    </source>
</evidence>
<dbReference type="InterPro" id="IPR003959">
    <property type="entry name" value="ATPase_AAA_core"/>
</dbReference>
<dbReference type="PANTHER" id="PTHR43392:SF2">
    <property type="entry name" value="AAA-TYPE ATPASE FAMILY PROTEIN _ ANKYRIN REPEAT FAMILY PROTEIN"/>
    <property type="match status" value="1"/>
</dbReference>
<dbReference type="Pfam" id="PF13229">
    <property type="entry name" value="Beta_helix"/>
    <property type="match status" value="3"/>
</dbReference>
<evidence type="ECO:0000313" key="7">
    <source>
        <dbReference type="Proteomes" id="UP000032066"/>
    </source>
</evidence>
<dbReference type="SUPFAM" id="SSF51126">
    <property type="entry name" value="Pectin lyase-like"/>
    <property type="match status" value="2"/>
</dbReference>
<comment type="similarity">
    <text evidence="1">Belongs to the CbxX/CfxQ family.</text>
</comment>
<keyword evidence="2" id="KW-0547">Nucleotide-binding</keyword>
<dbReference type="SMART" id="SM00710">
    <property type="entry name" value="PbH1"/>
    <property type="match status" value="10"/>
</dbReference>
<evidence type="ECO:0000256" key="3">
    <source>
        <dbReference type="ARBA" id="ARBA00022840"/>
    </source>
</evidence>
<feature type="transmembrane region" description="Helical" evidence="4">
    <location>
        <begin position="201"/>
        <end position="220"/>
    </location>
</feature>
<dbReference type="Gene3D" id="3.40.50.300">
    <property type="entry name" value="P-loop containing nucleotide triphosphate hydrolases"/>
    <property type="match status" value="1"/>
</dbReference>
<evidence type="ECO:0000256" key="1">
    <source>
        <dbReference type="ARBA" id="ARBA00010378"/>
    </source>
</evidence>
<keyword evidence="3" id="KW-0067">ATP-binding</keyword>
<comment type="caution">
    <text evidence="6">The sequence shown here is derived from an EMBL/GenBank/DDBJ whole genome shotgun (WGS) entry which is preliminary data.</text>
</comment>
<accession>A0A0D0NE50</accession>
<organism evidence="6 7">
    <name type="scientific">Kitasatospora griseola</name>
    <name type="common">Streptomyces griseolosporeus</name>
    <dbReference type="NCBI Taxonomy" id="2064"/>
    <lineage>
        <taxon>Bacteria</taxon>
        <taxon>Bacillati</taxon>
        <taxon>Actinomycetota</taxon>
        <taxon>Actinomycetes</taxon>
        <taxon>Kitasatosporales</taxon>
        <taxon>Streptomycetaceae</taxon>
        <taxon>Kitasatospora</taxon>
    </lineage>
</organism>
<evidence type="ECO:0000256" key="2">
    <source>
        <dbReference type="ARBA" id="ARBA00022741"/>
    </source>
</evidence>
<dbReference type="CDD" id="cd19481">
    <property type="entry name" value="RecA-like_protease"/>
    <property type="match status" value="1"/>
</dbReference>
<dbReference type="InterPro" id="IPR012332">
    <property type="entry name" value="Autotransporter_pectin_lyase_C"/>
</dbReference>
<dbReference type="AlphaFoldDB" id="A0A0D0NE50"/>
<dbReference type="PROSITE" id="PS51257">
    <property type="entry name" value="PROKAR_LIPOPROTEIN"/>
    <property type="match status" value="1"/>
</dbReference>
<dbReference type="InterPro" id="IPR027417">
    <property type="entry name" value="P-loop_NTPase"/>
</dbReference>
<keyword evidence="4" id="KW-1133">Transmembrane helix</keyword>
<evidence type="ECO:0000313" key="6">
    <source>
        <dbReference type="EMBL" id="KIQ66520.1"/>
    </source>
</evidence>
<gene>
    <name evidence="6" type="ORF">TR51_02810</name>
</gene>
<dbReference type="InterPro" id="IPR050773">
    <property type="entry name" value="CbxX/CfxQ_RuBisCO_ESX"/>
</dbReference>
<dbReference type="PATRIC" id="fig|2064.6.peg.636"/>